<accession>H2ZM11</accession>
<dbReference type="SUPFAM" id="SSF52540">
    <property type="entry name" value="P-loop containing nucleoside triphosphate hydrolases"/>
    <property type="match status" value="1"/>
</dbReference>
<name>H2ZM11_CIOSA</name>
<comment type="similarity">
    <text evidence="1">Belongs to the sulfotransferase 1 family.</text>
</comment>
<keyword evidence="4" id="KW-1185">Reference proteome</keyword>
<dbReference type="OMA" id="NTICFEE"/>
<dbReference type="eggNOG" id="ENOG502S1BS">
    <property type="taxonomic scope" value="Eukaryota"/>
</dbReference>
<dbReference type="PANTHER" id="PTHR10704:SF71">
    <property type="entry name" value="CARBOHYDRATE SULFOTRANSFERASE 1-LIKE"/>
    <property type="match status" value="1"/>
</dbReference>
<dbReference type="Gene3D" id="3.40.50.300">
    <property type="entry name" value="P-loop containing nucleotide triphosphate hydrolases"/>
    <property type="match status" value="1"/>
</dbReference>
<dbReference type="Proteomes" id="UP000007875">
    <property type="component" value="Unassembled WGS sequence"/>
</dbReference>
<evidence type="ECO:0000313" key="4">
    <source>
        <dbReference type="Proteomes" id="UP000007875"/>
    </source>
</evidence>
<dbReference type="InterPro" id="IPR000863">
    <property type="entry name" value="Sulfotransferase_dom"/>
</dbReference>
<evidence type="ECO:0000256" key="1">
    <source>
        <dbReference type="RuleBase" id="RU361155"/>
    </source>
</evidence>
<dbReference type="Pfam" id="PF00685">
    <property type="entry name" value="Sulfotransfer_1"/>
    <property type="match status" value="1"/>
</dbReference>
<proteinExistence type="inferred from homology"/>
<sequence>MRHWSFRGRLALTVCCFITSWLYFTHTSSIEMYKTKKELNQQSKTARENQENSPFTRKVVIVFTSKRSGSSFLGEMFNQNPNAFYLFEPLFPFTRTCTVLRSERVDALRQFTQCKFDNITQVYENAFKVTNYTDEYAQCLNNTICFEERHSPLLKKHKTICRNLHAGKCSLPMQPKLISELCLQSKLVVYKILRVCDLETLSSLFKSSRKKNDIDMKLIHLVRDPRAILSSRINLPKDKTRTGNLKAEAQLLCKRLRTNLKFADTYWRAPNIKYKRIRHEDITSRPEQSLMEIYGFVGESVPEDVKKWLKGTTQPENVQGIRSNFSTTRKASNVLNTWRRNLSYIDVQQIQNECEDVLQYLGYTIARDENHQKNETLVLW</sequence>
<dbReference type="GO" id="GO:0006044">
    <property type="term" value="P:N-acetylglucosamine metabolic process"/>
    <property type="evidence" value="ECO:0007669"/>
    <property type="project" value="TreeGrafter"/>
</dbReference>
<dbReference type="Ensembl" id="ENSCSAVT00000018829.1">
    <property type="protein sequence ID" value="ENSCSAVP00000018627.1"/>
    <property type="gene ID" value="ENSCSAVG00000010946.1"/>
</dbReference>
<dbReference type="EC" id="2.8.2.-" evidence="1"/>
<dbReference type="InterPro" id="IPR027417">
    <property type="entry name" value="P-loop_NTPase"/>
</dbReference>
<organism evidence="3 4">
    <name type="scientific">Ciona savignyi</name>
    <name type="common">Pacific transparent sea squirt</name>
    <dbReference type="NCBI Taxonomy" id="51511"/>
    <lineage>
        <taxon>Eukaryota</taxon>
        <taxon>Metazoa</taxon>
        <taxon>Chordata</taxon>
        <taxon>Tunicata</taxon>
        <taxon>Ascidiacea</taxon>
        <taxon>Phlebobranchia</taxon>
        <taxon>Cionidae</taxon>
        <taxon>Ciona</taxon>
    </lineage>
</organism>
<dbReference type="InParanoid" id="H2ZM11"/>
<reference evidence="3" key="3">
    <citation type="submission" date="2025-09" db="UniProtKB">
        <authorList>
            <consortium name="Ensembl"/>
        </authorList>
    </citation>
    <scope>IDENTIFICATION</scope>
</reference>
<protein>
    <recommendedName>
        <fullName evidence="1">Sulfotransferase</fullName>
        <ecNumber evidence="1">2.8.2.-</ecNumber>
    </recommendedName>
</protein>
<dbReference type="GeneTree" id="ENSGT00940000164976"/>
<dbReference type="InterPro" id="IPR051135">
    <property type="entry name" value="Gal/GlcNAc/GalNAc_ST"/>
</dbReference>
<dbReference type="GO" id="GO:0006790">
    <property type="term" value="P:sulfur compound metabolic process"/>
    <property type="evidence" value="ECO:0007669"/>
    <property type="project" value="TreeGrafter"/>
</dbReference>
<dbReference type="PANTHER" id="PTHR10704">
    <property type="entry name" value="CARBOHYDRATE SULFOTRANSFERASE"/>
    <property type="match status" value="1"/>
</dbReference>
<evidence type="ECO:0000313" key="3">
    <source>
        <dbReference type="Ensembl" id="ENSCSAVP00000018627.1"/>
    </source>
</evidence>
<dbReference type="GO" id="GO:0001517">
    <property type="term" value="F:N-acetylglucosamine 6-O-sulfotransferase activity"/>
    <property type="evidence" value="ECO:0007669"/>
    <property type="project" value="TreeGrafter"/>
</dbReference>
<dbReference type="AlphaFoldDB" id="H2ZM11"/>
<dbReference type="STRING" id="51511.ENSCSAVP00000018627"/>
<reference evidence="3" key="2">
    <citation type="submission" date="2025-08" db="UniProtKB">
        <authorList>
            <consortium name="Ensembl"/>
        </authorList>
    </citation>
    <scope>IDENTIFICATION</scope>
</reference>
<keyword evidence="1" id="KW-0808">Transferase</keyword>
<evidence type="ECO:0000259" key="2">
    <source>
        <dbReference type="Pfam" id="PF00685"/>
    </source>
</evidence>
<reference evidence="4" key="1">
    <citation type="submission" date="2003-08" db="EMBL/GenBank/DDBJ databases">
        <authorList>
            <person name="Birren B."/>
            <person name="Nusbaum C."/>
            <person name="Abebe A."/>
            <person name="Abouelleil A."/>
            <person name="Adekoya E."/>
            <person name="Ait-zahra M."/>
            <person name="Allen N."/>
            <person name="Allen T."/>
            <person name="An P."/>
            <person name="Anderson M."/>
            <person name="Anderson S."/>
            <person name="Arachchi H."/>
            <person name="Armbruster J."/>
            <person name="Bachantsang P."/>
            <person name="Baldwin J."/>
            <person name="Barry A."/>
            <person name="Bayul T."/>
            <person name="Blitshsteyn B."/>
            <person name="Bloom T."/>
            <person name="Blye J."/>
            <person name="Boguslavskiy L."/>
            <person name="Borowsky M."/>
            <person name="Boukhgalter B."/>
            <person name="Brunache A."/>
            <person name="Butler J."/>
            <person name="Calixte N."/>
            <person name="Calvo S."/>
            <person name="Camarata J."/>
            <person name="Campo K."/>
            <person name="Chang J."/>
            <person name="Cheshatsang Y."/>
            <person name="Citroen M."/>
            <person name="Collymore A."/>
            <person name="Considine T."/>
            <person name="Cook A."/>
            <person name="Cooke P."/>
            <person name="Corum B."/>
            <person name="Cuomo C."/>
            <person name="David R."/>
            <person name="Dawoe T."/>
            <person name="Degray S."/>
            <person name="Dodge S."/>
            <person name="Dooley K."/>
            <person name="Dorje P."/>
            <person name="Dorjee K."/>
            <person name="Dorris L."/>
            <person name="Duffey N."/>
            <person name="Dupes A."/>
            <person name="Elkins T."/>
            <person name="Engels R."/>
            <person name="Erickson J."/>
            <person name="Farina A."/>
            <person name="Faro S."/>
            <person name="Ferreira P."/>
            <person name="Fischer H."/>
            <person name="Fitzgerald M."/>
            <person name="Foley K."/>
            <person name="Gage D."/>
            <person name="Galagan J."/>
            <person name="Gearin G."/>
            <person name="Gnerre S."/>
            <person name="Gnirke A."/>
            <person name="Goyette A."/>
            <person name="Graham J."/>
            <person name="Grandbois E."/>
            <person name="Gyaltsen K."/>
            <person name="Hafez N."/>
            <person name="Hagopian D."/>
            <person name="Hagos B."/>
            <person name="Hall J."/>
            <person name="Hatcher B."/>
            <person name="Heller A."/>
            <person name="Higgins H."/>
            <person name="Honan T."/>
            <person name="Horn A."/>
            <person name="Houde N."/>
            <person name="Hughes L."/>
            <person name="Hulme W."/>
            <person name="Husby E."/>
            <person name="Iliev I."/>
            <person name="Jaffe D."/>
            <person name="Jones C."/>
            <person name="Kamal M."/>
            <person name="Kamat A."/>
            <person name="Kamvysselis M."/>
            <person name="Karlsson E."/>
            <person name="Kells C."/>
            <person name="Kieu A."/>
            <person name="Kisner P."/>
            <person name="Kodira C."/>
            <person name="Kulbokas E."/>
            <person name="Labutti K."/>
            <person name="Lama D."/>
            <person name="Landers T."/>
            <person name="Leger J."/>
            <person name="Levine S."/>
            <person name="Lewis D."/>
            <person name="Lewis T."/>
            <person name="Lindblad-toh K."/>
            <person name="Liu X."/>
            <person name="Lokyitsang T."/>
            <person name="Lokyitsang Y."/>
            <person name="Lucien O."/>
            <person name="Lui A."/>
            <person name="Ma L.J."/>
            <person name="Mabbitt R."/>
            <person name="Macdonald J."/>
            <person name="Maclean C."/>
            <person name="Major J."/>
            <person name="Manning J."/>
            <person name="Marabella R."/>
            <person name="Maru K."/>
            <person name="Matthews C."/>
            <person name="Mauceli E."/>
            <person name="Mccarthy M."/>
            <person name="Mcdonough S."/>
            <person name="Mcghee T."/>
            <person name="Meldrim J."/>
            <person name="Meneus L."/>
            <person name="Mesirov J."/>
            <person name="Mihalev A."/>
            <person name="Mihova T."/>
            <person name="Mikkelsen T."/>
            <person name="Mlenga V."/>
            <person name="Moru K."/>
            <person name="Mozes J."/>
            <person name="Mulrain L."/>
            <person name="Munson G."/>
            <person name="Naylor J."/>
            <person name="Newes C."/>
            <person name="Nguyen C."/>
            <person name="Nguyen N."/>
            <person name="Nguyen T."/>
            <person name="Nicol R."/>
            <person name="Nielsen C."/>
            <person name="Nizzari M."/>
            <person name="Norbu C."/>
            <person name="Norbu N."/>
            <person name="O'donnell P."/>
            <person name="Okoawo O."/>
            <person name="O'leary S."/>
            <person name="Omotosho B."/>
            <person name="O'neill K."/>
            <person name="Osman S."/>
            <person name="Parker S."/>
            <person name="Perrin D."/>
            <person name="Phunkhang P."/>
            <person name="Piqani B."/>
            <person name="Purcell S."/>
            <person name="Rachupka T."/>
            <person name="Ramasamy U."/>
            <person name="Rameau R."/>
            <person name="Ray V."/>
            <person name="Raymond C."/>
            <person name="Retta R."/>
            <person name="Richardson S."/>
            <person name="Rise C."/>
            <person name="Rodriguez J."/>
            <person name="Rogers J."/>
            <person name="Rogov P."/>
            <person name="Rutman M."/>
            <person name="Schupbach R."/>
            <person name="Seaman C."/>
            <person name="Settipalli S."/>
            <person name="Sharpe T."/>
            <person name="Sheridan J."/>
            <person name="Sherpa N."/>
            <person name="Shi J."/>
            <person name="Smirnov S."/>
            <person name="Smith C."/>
            <person name="Sougnez C."/>
            <person name="Spencer B."/>
            <person name="Stalker J."/>
            <person name="Stange-thomann N."/>
            <person name="Stavropoulos S."/>
            <person name="Stetson K."/>
            <person name="Stone C."/>
            <person name="Stone S."/>
            <person name="Stubbs M."/>
            <person name="Talamas J."/>
            <person name="Tchuinga P."/>
            <person name="Tenzing P."/>
            <person name="Tesfaye S."/>
            <person name="Theodore J."/>
            <person name="Thoulutsang Y."/>
            <person name="Topham K."/>
            <person name="Towey S."/>
            <person name="Tsamla T."/>
            <person name="Tsomo N."/>
            <person name="Vallee D."/>
            <person name="Vassiliev H."/>
            <person name="Venkataraman V."/>
            <person name="Vinson J."/>
            <person name="Vo A."/>
            <person name="Wade C."/>
            <person name="Wang S."/>
            <person name="Wangchuk T."/>
            <person name="Wangdi T."/>
            <person name="Whittaker C."/>
            <person name="Wilkinson J."/>
            <person name="Wu Y."/>
            <person name="Wyman D."/>
            <person name="Yadav S."/>
            <person name="Yang S."/>
            <person name="Yang X."/>
            <person name="Yeager S."/>
            <person name="Yee E."/>
            <person name="Young G."/>
            <person name="Zainoun J."/>
            <person name="Zembeck L."/>
            <person name="Zimmer A."/>
            <person name="Zody M."/>
            <person name="Lander E."/>
        </authorList>
    </citation>
    <scope>NUCLEOTIDE SEQUENCE [LARGE SCALE GENOMIC DNA]</scope>
</reference>
<feature type="domain" description="Sulfotransferase" evidence="2">
    <location>
        <begin position="60"/>
        <end position="352"/>
    </location>
</feature>